<evidence type="ECO:0000256" key="10">
    <source>
        <dbReference type="ARBA" id="ARBA00022553"/>
    </source>
</evidence>
<keyword evidence="11" id="KW-0677">Repeat</keyword>
<feature type="domain" description="EGF-like" evidence="24">
    <location>
        <begin position="1031"/>
        <end position="1073"/>
    </location>
</feature>
<keyword evidence="15" id="KW-0175">Coiled coil</keyword>
<comment type="caution">
    <text evidence="22">Lacks conserved residue(s) required for the propagation of feature annotation.</text>
</comment>
<dbReference type="FunFam" id="2.10.25.10:FF:000257">
    <property type="entry name" value="Fibulin-1"/>
    <property type="match status" value="1"/>
</dbReference>
<organism evidence="25 26">
    <name type="scientific">Tupaia chinensis</name>
    <name type="common">Chinese tree shrew</name>
    <name type="synonym">Tupaia belangeri chinensis</name>
    <dbReference type="NCBI Taxonomy" id="246437"/>
    <lineage>
        <taxon>Eukaryota</taxon>
        <taxon>Metazoa</taxon>
        <taxon>Chordata</taxon>
        <taxon>Craniata</taxon>
        <taxon>Vertebrata</taxon>
        <taxon>Euteleostomi</taxon>
        <taxon>Mammalia</taxon>
        <taxon>Eutheria</taxon>
        <taxon>Euarchontoglires</taxon>
        <taxon>Scandentia</taxon>
        <taxon>Tupaiidae</taxon>
        <taxon>Tupaia</taxon>
    </lineage>
</organism>
<keyword evidence="13" id="KW-0282">Flagellum</keyword>
<dbReference type="FunFam" id="2.10.25.10:FF:000139">
    <property type="entry name" value="Fibulin-1"/>
    <property type="match status" value="1"/>
</dbReference>
<dbReference type="InterPro" id="IPR049883">
    <property type="entry name" value="NOTCH1_EGF-like"/>
</dbReference>
<dbReference type="PROSITE" id="PS00010">
    <property type="entry name" value="ASX_HYDROXYL"/>
    <property type="match status" value="4"/>
</dbReference>
<dbReference type="CDD" id="cd00054">
    <property type="entry name" value="EGF_CA"/>
    <property type="match status" value="7"/>
</dbReference>
<dbReference type="PANTHER" id="PTHR28623:SF2">
    <property type="entry name" value="PROTEIN FAM118A"/>
    <property type="match status" value="1"/>
</dbReference>
<dbReference type="PROSITE" id="PS01187">
    <property type="entry name" value="EGF_CA"/>
    <property type="match status" value="2"/>
</dbReference>
<feature type="domain" description="EGF-like" evidence="24">
    <location>
        <begin position="1074"/>
        <end position="1115"/>
    </location>
</feature>
<dbReference type="SMART" id="SM00181">
    <property type="entry name" value="EGF"/>
    <property type="match status" value="9"/>
</dbReference>
<dbReference type="PANTHER" id="PTHR28623">
    <property type="entry name" value="PROTEIN FAM118B"/>
    <property type="match status" value="1"/>
</dbReference>
<dbReference type="PROSITE" id="PS50026">
    <property type="entry name" value="EGF_3"/>
    <property type="match status" value="4"/>
</dbReference>
<dbReference type="InterPro" id="IPR000020">
    <property type="entry name" value="Anaphylatoxin/fibulin"/>
</dbReference>
<evidence type="ECO:0000256" key="7">
    <source>
        <dbReference type="ARBA" id="ARBA00022525"/>
    </source>
</evidence>
<feature type="domain" description="EGF-like" evidence="24">
    <location>
        <begin position="1156"/>
        <end position="1199"/>
    </location>
</feature>
<keyword evidence="10" id="KW-0597">Phosphoprotein</keyword>
<evidence type="ECO:0000259" key="24">
    <source>
        <dbReference type="PROSITE" id="PS50026"/>
    </source>
</evidence>
<evidence type="ECO:0000256" key="6">
    <source>
        <dbReference type="ARBA" id="ARBA00022490"/>
    </source>
</evidence>
<keyword evidence="26" id="KW-1185">Reference proteome</keyword>
<evidence type="ECO:0000256" key="18">
    <source>
        <dbReference type="ARBA" id="ARBA00023180"/>
    </source>
</evidence>
<dbReference type="PROSITE" id="PS01186">
    <property type="entry name" value="EGF_2"/>
    <property type="match status" value="3"/>
</dbReference>
<evidence type="ECO:0000256" key="22">
    <source>
        <dbReference type="PROSITE-ProRule" id="PRU00076"/>
    </source>
</evidence>
<dbReference type="FunFam" id="2.10.25.10:FF:000078">
    <property type="entry name" value="Fibulin-1"/>
    <property type="match status" value="1"/>
</dbReference>
<keyword evidence="7" id="KW-0964">Secreted</keyword>
<dbReference type="SMART" id="SM00179">
    <property type="entry name" value="EGF_CA"/>
    <property type="match status" value="7"/>
</dbReference>
<evidence type="ECO:0000256" key="2">
    <source>
        <dbReference type="ARBA" id="ARBA00004611"/>
    </source>
</evidence>
<evidence type="ECO:0000256" key="4">
    <source>
        <dbReference type="ARBA" id="ARBA00006491"/>
    </source>
</evidence>
<dbReference type="GO" id="GO:0005576">
    <property type="term" value="C:extracellular region"/>
    <property type="evidence" value="ECO:0007669"/>
    <property type="project" value="InterPro"/>
</dbReference>
<comment type="subcellular location">
    <subcellularLocation>
        <location evidence="2">Cytoplasm</location>
        <location evidence="2">Cytoskeleton</location>
        <location evidence="2">Flagellum axoneme</location>
    </subcellularLocation>
    <subcellularLocation>
        <location evidence="1">Secreted</location>
        <location evidence="1">Extracellular space</location>
        <location evidence="1">Extracellular matrix</location>
    </subcellularLocation>
</comment>
<dbReference type="Pfam" id="PF12662">
    <property type="entry name" value="cEGF"/>
    <property type="match status" value="3"/>
</dbReference>
<dbReference type="FunFam" id="2.10.25.10:FF:000104">
    <property type="entry name" value="Fibulin-1"/>
    <property type="match status" value="1"/>
</dbReference>
<evidence type="ECO:0000256" key="11">
    <source>
        <dbReference type="ARBA" id="ARBA00022737"/>
    </source>
</evidence>
<dbReference type="GO" id="GO:0005509">
    <property type="term" value="F:calcium ion binding"/>
    <property type="evidence" value="ECO:0007669"/>
    <property type="project" value="InterPro"/>
</dbReference>
<evidence type="ECO:0000256" key="16">
    <source>
        <dbReference type="ARBA" id="ARBA00023069"/>
    </source>
</evidence>
<dbReference type="SUPFAM" id="SSF57184">
    <property type="entry name" value="Growth factor receptor domain"/>
    <property type="match status" value="3"/>
</dbReference>
<evidence type="ECO:0000313" key="26">
    <source>
        <dbReference type="Proteomes" id="UP000011518"/>
    </source>
</evidence>
<evidence type="ECO:0000256" key="1">
    <source>
        <dbReference type="ARBA" id="ARBA00004498"/>
    </source>
</evidence>
<dbReference type="Pfam" id="PF22914">
    <property type="entry name" value="Fibulin_C"/>
    <property type="match status" value="1"/>
</dbReference>
<dbReference type="InterPro" id="IPR055088">
    <property type="entry name" value="Fibulin_C"/>
</dbReference>
<feature type="domain" description="Anaphylatoxin-like" evidence="23">
    <location>
        <begin position="795"/>
        <end position="828"/>
    </location>
</feature>
<dbReference type="CDD" id="cd00017">
    <property type="entry name" value="ANATO"/>
    <property type="match status" value="2"/>
</dbReference>
<dbReference type="InterPro" id="IPR000152">
    <property type="entry name" value="EGF-type_Asp/Asn_hydroxyl_site"/>
</dbReference>
<dbReference type="Proteomes" id="UP000011518">
    <property type="component" value="Unassembled WGS sequence"/>
</dbReference>
<dbReference type="PROSITE" id="PS01178">
    <property type="entry name" value="ANAPHYLATOXIN_2"/>
    <property type="match status" value="3"/>
</dbReference>
<proteinExistence type="inferred from homology"/>
<feature type="domain" description="Anaphylatoxin-like" evidence="23">
    <location>
        <begin position="830"/>
        <end position="862"/>
    </location>
</feature>
<evidence type="ECO:0000256" key="5">
    <source>
        <dbReference type="ARBA" id="ARBA00006875"/>
    </source>
</evidence>
<dbReference type="InterPro" id="IPR038916">
    <property type="entry name" value="FAM118"/>
</dbReference>
<evidence type="ECO:0000256" key="12">
    <source>
        <dbReference type="ARBA" id="ARBA00022837"/>
    </source>
</evidence>
<comment type="similarity">
    <text evidence="5">Belongs to the RIB43A family.</text>
</comment>
<dbReference type="InterPro" id="IPR000742">
    <property type="entry name" value="EGF"/>
</dbReference>
<keyword evidence="19" id="KW-0206">Cytoskeleton</keyword>
<evidence type="ECO:0000256" key="20">
    <source>
        <dbReference type="ARBA" id="ARBA00023273"/>
    </source>
</evidence>
<dbReference type="Pfam" id="PF13289">
    <property type="entry name" value="SIR2_2"/>
    <property type="match status" value="1"/>
</dbReference>
<dbReference type="InterPro" id="IPR008805">
    <property type="entry name" value="RIB43A"/>
</dbReference>
<dbReference type="InterPro" id="IPR018097">
    <property type="entry name" value="EGF_Ca-bd_CS"/>
</dbReference>
<keyword evidence="12" id="KW-0106">Calcium</keyword>
<protein>
    <submittedName>
        <fullName evidence="25">Fibulin-1</fullName>
    </submittedName>
</protein>
<evidence type="ECO:0000313" key="25">
    <source>
        <dbReference type="EMBL" id="ELV12523.1"/>
    </source>
</evidence>
<evidence type="ECO:0000256" key="3">
    <source>
        <dbReference type="ARBA" id="ARBA00006127"/>
    </source>
</evidence>
<comment type="subunit">
    <text evidence="21">Microtubule inner protein component of sperm flagellar doublet microtubules.</text>
</comment>
<comment type="similarity">
    <text evidence="3">Belongs to the fibulin family.</text>
</comment>
<dbReference type="eggNOG" id="ENOG502QSNY">
    <property type="taxonomic scope" value="Eukaryota"/>
</dbReference>
<comment type="similarity">
    <text evidence="4">Belongs to the FAM118 family.</text>
</comment>
<dbReference type="InterPro" id="IPR026823">
    <property type="entry name" value="cEGF"/>
</dbReference>
<dbReference type="FunFam" id="2.10.25.10:FF:000241">
    <property type="entry name" value="Fibulin-1"/>
    <property type="match status" value="1"/>
</dbReference>
<dbReference type="InterPro" id="IPR001881">
    <property type="entry name" value="EGF-like_Ca-bd_dom"/>
</dbReference>
<evidence type="ECO:0000256" key="13">
    <source>
        <dbReference type="ARBA" id="ARBA00022846"/>
    </source>
</evidence>
<name>L8Y7Y6_TUPCH</name>
<dbReference type="InParanoid" id="L8Y7Y6"/>
<keyword evidence="17" id="KW-1015">Disulfide bond</keyword>
<evidence type="ECO:0000256" key="8">
    <source>
        <dbReference type="ARBA" id="ARBA00022530"/>
    </source>
</evidence>
<dbReference type="SMART" id="SM00104">
    <property type="entry name" value="ANATO"/>
    <property type="match status" value="4"/>
</dbReference>
<keyword evidence="8" id="KW-0272">Extracellular matrix</keyword>
<evidence type="ECO:0000256" key="19">
    <source>
        <dbReference type="ARBA" id="ARBA00023212"/>
    </source>
</evidence>
<dbReference type="Pfam" id="PF07645">
    <property type="entry name" value="EGF_CA"/>
    <property type="match status" value="3"/>
</dbReference>
<keyword evidence="6" id="KW-0963">Cytoplasm</keyword>
<keyword evidence="20" id="KW-0966">Cell projection</keyword>
<evidence type="ECO:0000256" key="9">
    <source>
        <dbReference type="ARBA" id="ARBA00022536"/>
    </source>
</evidence>
<keyword evidence="9 22" id="KW-0245">EGF-like domain</keyword>
<dbReference type="Gene3D" id="2.10.25.10">
    <property type="entry name" value="Laminin"/>
    <property type="match status" value="8"/>
</dbReference>
<evidence type="ECO:0000256" key="14">
    <source>
        <dbReference type="ARBA" id="ARBA00022990"/>
    </source>
</evidence>
<keyword evidence="18" id="KW-0325">Glycoprotein</keyword>
<dbReference type="InterPro" id="IPR009030">
    <property type="entry name" value="Growth_fac_rcpt_cys_sf"/>
</dbReference>
<dbReference type="STRING" id="246437.L8Y7Y6"/>
<reference evidence="26" key="1">
    <citation type="submission" date="2012-07" db="EMBL/GenBank/DDBJ databases">
        <title>Genome of the Chinese tree shrew, a rising model animal genetically related to primates.</title>
        <authorList>
            <person name="Zhang G."/>
            <person name="Fan Y."/>
            <person name="Yao Y."/>
            <person name="Huang Z."/>
        </authorList>
    </citation>
    <scope>NUCLEOTIDE SEQUENCE [LARGE SCALE GENOMIC DNA]</scope>
</reference>
<evidence type="ECO:0000256" key="17">
    <source>
        <dbReference type="ARBA" id="ARBA00023157"/>
    </source>
</evidence>
<evidence type="ECO:0000256" key="21">
    <source>
        <dbReference type="ARBA" id="ARBA00046435"/>
    </source>
</evidence>
<dbReference type="Pfam" id="PF05914">
    <property type="entry name" value="RIB43A"/>
    <property type="match status" value="1"/>
</dbReference>
<evidence type="ECO:0000259" key="23">
    <source>
        <dbReference type="PROSITE" id="PS01178"/>
    </source>
</evidence>
<accession>L8Y7Y6</accession>
<gene>
    <name evidence="25" type="ORF">TREES_T100014450</name>
</gene>
<dbReference type="PROSITE" id="PS01177">
    <property type="entry name" value="ANAPHYLATOXIN_1"/>
    <property type="match status" value="1"/>
</dbReference>
<dbReference type="GO" id="GO:0031012">
    <property type="term" value="C:extracellular matrix"/>
    <property type="evidence" value="ECO:0007669"/>
    <property type="project" value="UniProtKB-ARBA"/>
</dbReference>
<feature type="domain" description="Anaphylatoxin-like" evidence="23">
    <location>
        <begin position="754"/>
        <end position="787"/>
    </location>
</feature>
<feature type="domain" description="EGF-like" evidence="24">
    <location>
        <begin position="1116"/>
        <end position="1155"/>
    </location>
</feature>
<dbReference type="FunFam" id="2.10.25.10:FF:000150">
    <property type="entry name" value="Fibulin-1"/>
    <property type="match status" value="1"/>
</dbReference>
<evidence type="ECO:0000256" key="15">
    <source>
        <dbReference type="ARBA" id="ARBA00023054"/>
    </source>
</evidence>
<sequence>MPVPSALYLHPLHHICTCALCTLPVPSALYQHPLHHICTFALCTLPVPSALCPCPLHHICALCTVPTPSVLYLCALHCACCCACTLCTVPVPSVPCLCPLHCARVLCSISVSSAVCPHPLCCTCTLCTVPAAVPAPSASYLCPLHHICALCTVSTPSVLYLHALHCACCCACTLCTVPVPSVPCLHPLHHIRALCTVPVSSAPCPLLKFLKSLIRKQPQELLLVIGTGVSAAVAPGIPALCSWRSCIEAVIQAAEQLEVLHPGDIAEFRRKVTKDRDLLVVAHDLIRKMSPRTGDTKPNFFQDCLMEVFDNLEQHIQNPLVLQSILSLMERGTMVLTTNYDNLLELFGQQQNKPMESLDLKDKTKVLQWARGHIRYGVLHIHGLYTDPCGMVLDPSGYKDVTQDPEVMEVLQNLYRTKSFLFMGCGETLRDQIFQALFLYSVPNKVALEHYMVVLKENEDHFFKHQADMLLHGIKVVSYGDCFDHFPGYVQDLAMQICKQHSPEDLYTKTRLQFDETARHLQNLESATRKGVCAAVKEFNKSQKKQEQEDNLAEISNLLRGDLLSENPQQAASSFGPHRVVPDRWKGMTREQLEQIRLVQKQQVQEKLRLQEEERQRDMDWARRSIQGARATLLFERQQQRQQRDLRRAQDNCNFSLAREQGWVQWTVHRSRPYPSPRECGELAAAINMACNLTLMESTAASTALVITGLPQVEPGMEPGPDLKVLLPLAEGPQVVKAGNSSPSVGADIFMEACCADGHRMATQHKDCSLPYASESKECRMVQEQCCHGRLEELHCAIGINLASEQDSCTTPHRDNASLEAMFVKKCCHCCLLGRAAQAQGQSCEYSLMVGYQCGLVFRACCVKGQENADFAPGDVGDLQETAKISEVEEEQEDPYLNDRCRGGGPCKQQCRDTGEEVVCSCFVGYQLLPDGVSCEDVNECITASHSCRLGESCINTVGSFRCQRDSSCGTGYELTDNNDCKDINECLSISAPCPVGQMCINTEGSYTCQKNVPNCGRGYHLNEEGTRCVDVDECAPPSEPCGAGHRCVNTPGSFRCECRVGYYFDGISRTCVDINECQRYPGRLCGHKCENTPGSYHCSCSVGFRLSVDGRSCEDVNECSSSPCSQECANVYGSYQCYCRRGYQLSDVDGVTCEDIDECALPTGGHICSYRCINVPGSFQCSCPSSGYRLAPNGRNCQDVDECVTGIHNCSINETCFNIQGGFRCLAFECPENYRRSADTRCERLPCHENQECSRLPLRITYYHLSFPTNIQVPAVVFRMGPSSAVPGDSMQLAITGGNEEGFFTTRKVSHHSGVVALTKPVPEPRDLLLTVKMDLYRHGTVSSFVAKLYIFVSAEL</sequence>
<keyword evidence="14" id="KW-0007">Acetylation</keyword>
<dbReference type="EMBL" id="KB364447">
    <property type="protein sequence ID" value="ELV12523.1"/>
    <property type="molecule type" value="Genomic_DNA"/>
</dbReference>
<reference evidence="26" key="2">
    <citation type="journal article" date="2013" name="Nat. Commun.">
        <title>Genome of the Chinese tree shrew.</title>
        <authorList>
            <person name="Fan Y."/>
            <person name="Huang Z.Y."/>
            <person name="Cao C.C."/>
            <person name="Chen C.S."/>
            <person name="Chen Y.X."/>
            <person name="Fan D.D."/>
            <person name="He J."/>
            <person name="Hou H.L."/>
            <person name="Hu L."/>
            <person name="Hu X.T."/>
            <person name="Jiang X.T."/>
            <person name="Lai R."/>
            <person name="Lang Y.S."/>
            <person name="Liang B."/>
            <person name="Liao S.G."/>
            <person name="Mu D."/>
            <person name="Ma Y.Y."/>
            <person name="Niu Y.Y."/>
            <person name="Sun X.Q."/>
            <person name="Xia J.Q."/>
            <person name="Xiao J."/>
            <person name="Xiong Z.Q."/>
            <person name="Xu L."/>
            <person name="Yang L."/>
            <person name="Zhang Y."/>
            <person name="Zhao W."/>
            <person name="Zhao X.D."/>
            <person name="Zheng Y.T."/>
            <person name="Zhou J.M."/>
            <person name="Zhu Y.B."/>
            <person name="Zhang G.J."/>
            <person name="Wang J."/>
            <person name="Yao Y.G."/>
        </authorList>
    </citation>
    <scope>NUCLEOTIDE SEQUENCE [LARGE SCALE GENOMIC DNA]</scope>
</reference>
<keyword evidence="16" id="KW-0969">Cilium</keyword>
<dbReference type="FunFam" id="2.10.25.10:FF:000010">
    <property type="entry name" value="Pro-epidermal growth factor"/>
    <property type="match status" value="1"/>
</dbReference>
<dbReference type="FunFam" id="2.10.25.10:FF:000341">
    <property type="entry name" value="Fibulin 2"/>
    <property type="match status" value="1"/>
</dbReference>